<reference evidence="11" key="1">
    <citation type="submission" date="2023-10" db="EMBL/GenBank/DDBJ databases">
        <title>Development of a sustainable strategy for remediation of hydrocarbon-contaminated territories based on the waste exchange concept.</title>
        <authorList>
            <person name="Krivoruchko A."/>
        </authorList>
    </citation>
    <scope>NUCLEOTIDE SEQUENCE</scope>
    <source>
        <strain evidence="11">IEGM 1175</strain>
    </source>
</reference>
<feature type="binding site" evidence="10">
    <location>
        <position position="82"/>
    </location>
    <ligand>
        <name>Na(+)</name>
        <dbReference type="ChEBI" id="CHEBI:29101"/>
        <note>structural</note>
    </ligand>
</feature>
<evidence type="ECO:0000313" key="11">
    <source>
        <dbReference type="EMBL" id="MDV6299240.1"/>
    </source>
</evidence>
<dbReference type="EMBL" id="JAWLKJ010000002">
    <property type="protein sequence ID" value="MDV6299240.1"/>
    <property type="molecule type" value="Genomic_DNA"/>
</dbReference>
<keyword evidence="3 10" id="KW-0812">Transmembrane</keyword>
<evidence type="ECO:0000256" key="3">
    <source>
        <dbReference type="ARBA" id="ARBA00022692"/>
    </source>
</evidence>
<comment type="catalytic activity">
    <reaction evidence="8">
        <text>fluoride(in) = fluoride(out)</text>
        <dbReference type="Rhea" id="RHEA:76159"/>
        <dbReference type="ChEBI" id="CHEBI:17051"/>
    </reaction>
    <physiologicalReaction direction="left-to-right" evidence="8">
        <dbReference type="Rhea" id="RHEA:76160"/>
    </physiologicalReaction>
</comment>
<keyword evidence="4 10" id="KW-1133">Transmembrane helix</keyword>
<comment type="function">
    <text evidence="9 10">Fluoride-specific ion channel. Important for reducing fluoride concentration in the cell, thus reducing its toxicity.</text>
</comment>
<comment type="similarity">
    <text evidence="7 10">Belongs to the fluoride channel Fluc/FEX (TC 1.A.43) family.</text>
</comment>
<feature type="transmembrane region" description="Helical" evidence="10">
    <location>
        <begin position="38"/>
        <end position="62"/>
    </location>
</feature>
<gene>
    <name evidence="10 11" type="primary">crcB</name>
    <name evidence="10" type="synonym">fluC</name>
    <name evidence="11" type="ORF">R3P82_08940</name>
</gene>
<dbReference type="RefSeq" id="WP_276549875.1">
    <property type="nucleotide sequence ID" value="NZ_JAWLKJ010000002.1"/>
</dbReference>
<dbReference type="GO" id="GO:0005886">
    <property type="term" value="C:plasma membrane"/>
    <property type="evidence" value="ECO:0007669"/>
    <property type="project" value="UniProtKB-SubCell"/>
</dbReference>
<evidence type="ECO:0000256" key="5">
    <source>
        <dbReference type="ARBA" id="ARBA00023136"/>
    </source>
</evidence>
<keyword evidence="10" id="KW-0915">Sodium</keyword>
<protein>
    <recommendedName>
        <fullName evidence="10">Fluoride-specific ion channel FluC</fullName>
    </recommendedName>
</protein>
<dbReference type="InterPro" id="IPR003691">
    <property type="entry name" value="FluC"/>
</dbReference>
<keyword evidence="10" id="KW-0813">Transport</keyword>
<dbReference type="PANTHER" id="PTHR28259">
    <property type="entry name" value="FLUORIDE EXPORT PROTEIN 1-RELATED"/>
    <property type="match status" value="1"/>
</dbReference>
<dbReference type="GO" id="GO:0062054">
    <property type="term" value="F:fluoride channel activity"/>
    <property type="evidence" value="ECO:0007669"/>
    <property type="project" value="UniProtKB-UniRule"/>
</dbReference>
<dbReference type="Pfam" id="PF02537">
    <property type="entry name" value="CRCB"/>
    <property type="match status" value="1"/>
</dbReference>
<feature type="transmembrane region" description="Helical" evidence="10">
    <location>
        <begin position="104"/>
        <end position="127"/>
    </location>
</feature>
<evidence type="ECO:0000256" key="9">
    <source>
        <dbReference type="ARBA" id="ARBA00049940"/>
    </source>
</evidence>
<dbReference type="Proteomes" id="UP001185873">
    <property type="component" value="Unassembled WGS sequence"/>
</dbReference>
<comment type="subcellular location">
    <subcellularLocation>
        <location evidence="1 10">Cell membrane</location>
        <topology evidence="1 10">Multi-pass membrane protein</topology>
    </subcellularLocation>
</comment>
<keyword evidence="10" id="KW-0406">Ion transport</keyword>
<evidence type="ECO:0000256" key="4">
    <source>
        <dbReference type="ARBA" id="ARBA00022989"/>
    </source>
</evidence>
<feature type="binding site" evidence="10">
    <location>
        <position position="85"/>
    </location>
    <ligand>
        <name>Na(+)</name>
        <dbReference type="ChEBI" id="CHEBI:29101"/>
        <note>structural</note>
    </ligand>
</feature>
<dbReference type="HAMAP" id="MF_00454">
    <property type="entry name" value="FluC"/>
    <property type="match status" value="1"/>
</dbReference>
<comment type="activity regulation">
    <text evidence="10">Na(+) is not transported, but it plays an essential structural role and its presence is essential for fluoride channel function.</text>
</comment>
<name>A0AAE4QW26_9ACTN</name>
<feature type="transmembrane region" description="Helical" evidence="10">
    <location>
        <begin position="6"/>
        <end position="26"/>
    </location>
</feature>
<evidence type="ECO:0000256" key="1">
    <source>
        <dbReference type="ARBA" id="ARBA00004651"/>
    </source>
</evidence>
<dbReference type="GO" id="GO:0140114">
    <property type="term" value="P:cellular detoxification of fluoride"/>
    <property type="evidence" value="ECO:0007669"/>
    <property type="project" value="UniProtKB-UniRule"/>
</dbReference>
<evidence type="ECO:0000256" key="8">
    <source>
        <dbReference type="ARBA" id="ARBA00035585"/>
    </source>
</evidence>
<dbReference type="AlphaFoldDB" id="A0AAE4QW26"/>
<accession>A0AAE4QW26</accession>
<sequence length="134" mass="13959">MTWDDAVLAGWLALGGGAGAALRYVLDVAVSSRWRRPFPLATFLINVSGSLALGLLVGWFYAGDAKPGWSLAVSVIGTGLLGGYTTFSTASYDTLRLGREGRVVMALAYAVGTMAATIAAAASGLWLGEWWATV</sequence>
<evidence type="ECO:0000313" key="12">
    <source>
        <dbReference type="Proteomes" id="UP001185873"/>
    </source>
</evidence>
<keyword evidence="10" id="KW-0479">Metal-binding</keyword>
<evidence type="ECO:0000256" key="10">
    <source>
        <dbReference type="HAMAP-Rule" id="MF_00454"/>
    </source>
</evidence>
<comment type="caution">
    <text evidence="11">The sequence shown here is derived from an EMBL/GenBank/DDBJ whole genome shotgun (WGS) entry which is preliminary data.</text>
</comment>
<evidence type="ECO:0000256" key="2">
    <source>
        <dbReference type="ARBA" id="ARBA00022475"/>
    </source>
</evidence>
<dbReference type="NCBIfam" id="TIGR00494">
    <property type="entry name" value="crcB"/>
    <property type="match status" value="1"/>
</dbReference>
<proteinExistence type="inferred from homology"/>
<dbReference type="PANTHER" id="PTHR28259:SF1">
    <property type="entry name" value="FLUORIDE EXPORT PROTEIN 1-RELATED"/>
    <property type="match status" value="1"/>
</dbReference>
<evidence type="ECO:0000256" key="6">
    <source>
        <dbReference type="ARBA" id="ARBA00023303"/>
    </source>
</evidence>
<dbReference type="GO" id="GO:0046872">
    <property type="term" value="F:metal ion binding"/>
    <property type="evidence" value="ECO:0007669"/>
    <property type="project" value="UniProtKB-KW"/>
</dbReference>
<keyword evidence="6 10" id="KW-0407">Ion channel</keyword>
<evidence type="ECO:0000256" key="7">
    <source>
        <dbReference type="ARBA" id="ARBA00035120"/>
    </source>
</evidence>
<feature type="transmembrane region" description="Helical" evidence="10">
    <location>
        <begin position="68"/>
        <end position="92"/>
    </location>
</feature>
<organism evidence="11 12">
    <name type="scientific">Dietzia maris</name>
    <dbReference type="NCBI Taxonomy" id="37915"/>
    <lineage>
        <taxon>Bacteria</taxon>
        <taxon>Bacillati</taxon>
        <taxon>Actinomycetota</taxon>
        <taxon>Actinomycetes</taxon>
        <taxon>Mycobacteriales</taxon>
        <taxon>Dietziaceae</taxon>
        <taxon>Dietzia</taxon>
    </lineage>
</organism>
<keyword evidence="5 10" id="KW-0472">Membrane</keyword>
<keyword evidence="2 10" id="KW-1003">Cell membrane</keyword>